<keyword evidence="2 4" id="KW-0238">DNA-binding</keyword>
<dbReference type="PROSITE" id="PS50977">
    <property type="entry name" value="HTH_TETR_2"/>
    <property type="match status" value="1"/>
</dbReference>
<comment type="caution">
    <text evidence="6">The sequence shown here is derived from an EMBL/GenBank/DDBJ whole genome shotgun (WGS) entry which is preliminary data.</text>
</comment>
<dbReference type="SUPFAM" id="SSF46689">
    <property type="entry name" value="Homeodomain-like"/>
    <property type="match status" value="1"/>
</dbReference>
<reference evidence="7" key="1">
    <citation type="journal article" date="2019" name="Int. J. Syst. Evol. Microbiol.">
        <title>The Global Catalogue of Microorganisms (GCM) 10K type strain sequencing project: providing services to taxonomists for standard genome sequencing and annotation.</title>
        <authorList>
            <consortium name="The Broad Institute Genomics Platform"/>
            <consortium name="The Broad Institute Genome Sequencing Center for Infectious Disease"/>
            <person name="Wu L."/>
            <person name="Ma J."/>
        </authorList>
    </citation>
    <scope>NUCLEOTIDE SEQUENCE [LARGE SCALE GENOMIC DNA]</scope>
    <source>
        <strain evidence="7">JCM 16546</strain>
    </source>
</reference>
<evidence type="ECO:0000313" key="6">
    <source>
        <dbReference type="EMBL" id="GAA3667056.1"/>
    </source>
</evidence>
<evidence type="ECO:0000256" key="2">
    <source>
        <dbReference type="ARBA" id="ARBA00023125"/>
    </source>
</evidence>
<dbReference type="Proteomes" id="UP001410795">
    <property type="component" value="Unassembled WGS sequence"/>
</dbReference>
<dbReference type="SUPFAM" id="SSF48498">
    <property type="entry name" value="Tetracyclin repressor-like, C-terminal domain"/>
    <property type="match status" value="1"/>
</dbReference>
<dbReference type="EMBL" id="BAAAYV010000024">
    <property type="protein sequence ID" value="GAA3667056.1"/>
    <property type="molecule type" value="Genomic_DNA"/>
</dbReference>
<dbReference type="Pfam" id="PF02909">
    <property type="entry name" value="TetR_C_1"/>
    <property type="match status" value="1"/>
</dbReference>
<evidence type="ECO:0000313" key="7">
    <source>
        <dbReference type="Proteomes" id="UP001410795"/>
    </source>
</evidence>
<dbReference type="RefSeq" id="WP_221860854.1">
    <property type="nucleotide sequence ID" value="NZ_BAAAYV010000024.1"/>
</dbReference>
<proteinExistence type="predicted"/>
<dbReference type="InterPro" id="IPR004111">
    <property type="entry name" value="Repressor_TetR_C"/>
</dbReference>
<name>A0ABP7BSB7_9MICO</name>
<keyword evidence="3" id="KW-0804">Transcription</keyword>
<organism evidence="6 7">
    <name type="scientific">Microbacterium marinilacus</name>
    <dbReference type="NCBI Taxonomy" id="415209"/>
    <lineage>
        <taxon>Bacteria</taxon>
        <taxon>Bacillati</taxon>
        <taxon>Actinomycetota</taxon>
        <taxon>Actinomycetes</taxon>
        <taxon>Micrococcales</taxon>
        <taxon>Microbacteriaceae</taxon>
        <taxon>Microbacterium</taxon>
    </lineage>
</organism>
<protein>
    <submittedName>
        <fullName evidence="6">TetR/AcrR family transcriptional regulator C-terminal domain-containing protein</fullName>
    </submittedName>
</protein>
<dbReference type="InterPro" id="IPR036271">
    <property type="entry name" value="Tet_transcr_reg_TetR-rel_C_sf"/>
</dbReference>
<evidence type="ECO:0000256" key="1">
    <source>
        <dbReference type="ARBA" id="ARBA00023015"/>
    </source>
</evidence>
<evidence type="ECO:0000259" key="5">
    <source>
        <dbReference type="PROSITE" id="PS50977"/>
    </source>
</evidence>
<accession>A0ABP7BSB7</accession>
<dbReference type="InterPro" id="IPR001647">
    <property type="entry name" value="HTH_TetR"/>
</dbReference>
<dbReference type="Gene3D" id="1.10.357.10">
    <property type="entry name" value="Tetracycline Repressor, domain 2"/>
    <property type="match status" value="1"/>
</dbReference>
<evidence type="ECO:0000256" key="4">
    <source>
        <dbReference type="PROSITE-ProRule" id="PRU00335"/>
    </source>
</evidence>
<dbReference type="Pfam" id="PF00440">
    <property type="entry name" value="TetR_N"/>
    <property type="match status" value="1"/>
</dbReference>
<keyword evidence="1" id="KW-0805">Transcription regulation</keyword>
<sequence>MTKKRLNREDVVRAALELLDDSGYDAVTLRGVAKHLGVHLNSVSFQITTKARLFELMAEAILGELALDDLPDEPRERISEVTRRLRRAMLSHRDGGRVIGGTDTADANAFRYAEVTIGAFLELGVSDVVAVRASFALHCLVIGLVEEEQADRPNPHHTPITAEGFPRLAGMTALLEQESYADRAEFGINALITQAVLTAAAPA</sequence>
<dbReference type="Gene3D" id="1.10.10.60">
    <property type="entry name" value="Homeodomain-like"/>
    <property type="match status" value="1"/>
</dbReference>
<feature type="domain" description="HTH tetR-type" evidence="5">
    <location>
        <begin position="5"/>
        <end position="65"/>
    </location>
</feature>
<keyword evidence="7" id="KW-1185">Reference proteome</keyword>
<dbReference type="InterPro" id="IPR009057">
    <property type="entry name" value="Homeodomain-like_sf"/>
</dbReference>
<evidence type="ECO:0000256" key="3">
    <source>
        <dbReference type="ARBA" id="ARBA00023163"/>
    </source>
</evidence>
<gene>
    <name evidence="6" type="ORF">GCM10022202_31420</name>
</gene>
<feature type="DNA-binding region" description="H-T-H motif" evidence="4">
    <location>
        <begin position="28"/>
        <end position="47"/>
    </location>
</feature>